<keyword evidence="2" id="KW-1185">Reference proteome</keyword>
<dbReference type="OrthoDB" id="447953at2759"/>
<dbReference type="Proteomes" id="UP000299102">
    <property type="component" value="Unassembled WGS sequence"/>
</dbReference>
<proteinExistence type="predicted"/>
<reference evidence="1 2" key="1">
    <citation type="journal article" date="2019" name="Commun. Biol.">
        <title>The bagworm genome reveals a unique fibroin gene that provides high tensile strength.</title>
        <authorList>
            <person name="Kono N."/>
            <person name="Nakamura H."/>
            <person name="Ohtoshi R."/>
            <person name="Tomita M."/>
            <person name="Numata K."/>
            <person name="Arakawa K."/>
        </authorList>
    </citation>
    <scope>NUCLEOTIDE SEQUENCE [LARGE SCALE GENOMIC DNA]</scope>
</reference>
<evidence type="ECO:0000313" key="2">
    <source>
        <dbReference type="Proteomes" id="UP000299102"/>
    </source>
</evidence>
<gene>
    <name evidence="1" type="ORF">EVAR_79920_1</name>
</gene>
<organism evidence="1 2">
    <name type="scientific">Eumeta variegata</name>
    <name type="common">Bagworm moth</name>
    <name type="synonym">Eumeta japonica</name>
    <dbReference type="NCBI Taxonomy" id="151549"/>
    <lineage>
        <taxon>Eukaryota</taxon>
        <taxon>Metazoa</taxon>
        <taxon>Ecdysozoa</taxon>
        <taxon>Arthropoda</taxon>
        <taxon>Hexapoda</taxon>
        <taxon>Insecta</taxon>
        <taxon>Pterygota</taxon>
        <taxon>Neoptera</taxon>
        <taxon>Endopterygota</taxon>
        <taxon>Lepidoptera</taxon>
        <taxon>Glossata</taxon>
        <taxon>Ditrysia</taxon>
        <taxon>Tineoidea</taxon>
        <taxon>Psychidae</taxon>
        <taxon>Oiketicinae</taxon>
        <taxon>Eumeta</taxon>
    </lineage>
</organism>
<sequence length="113" mass="12454">MTELFAKAKINQLHYVFPFSFTLPDLTLGISIVLQKNMIGLITLNAAILHGNVYVRASQTVRRDALGRRDIVPWASHVDATKSNEPQGTLGSAVRIVTNVPKLVLKLVNIFEG</sequence>
<comment type="caution">
    <text evidence="1">The sequence shown here is derived from an EMBL/GenBank/DDBJ whole genome shotgun (WGS) entry which is preliminary data.</text>
</comment>
<dbReference type="AlphaFoldDB" id="A0A4C1TZG2"/>
<protein>
    <submittedName>
        <fullName evidence="1">Uncharacterized protein</fullName>
    </submittedName>
</protein>
<accession>A0A4C1TZG2</accession>
<evidence type="ECO:0000313" key="1">
    <source>
        <dbReference type="EMBL" id="GBP19318.1"/>
    </source>
</evidence>
<name>A0A4C1TZG2_EUMVA</name>
<dbReference type="EMBL" id="BGZK01000106">
    <property type="protein sequence ID" value="GBP19318.1"/>
    <property type="molecule type" value="Genomic_DNA"/>
</dbReference>